<comment type="similarity">
    <text evidence="2">Belongs to the oxygen-dependent FAD-linked oxidoreductase family.</text>
</comment>
<dbReference type="Proteomes" id="UP000603904">
    <property type="component" value="Unassembled WGS sequence"/>
</dbReference>
<evidence type="ECO:0000256" key="4">
    <source>
        <dbReference type="ARBA" id="ARBA00022827"/>
    </source>
</evidence>
<dbReference type="InterPro" id="IPR006094">
    <property type="entry name" value="Oxid_FAD_bind_N"/>
</dbReference>
<dbReference type="InterPro" id="IPR036318">
    <property type="entry name" value="FAD-bd_PCMH-like_sf"/>
</dbReference>
<evidence type="ECO:0000313" key="8">
    <source>
        <dbReference type="Proteomes" id="UP000603904"/>
    </source>
</evidence>
<evidence type="ECO:0000256" key="5">
    <source>
        <dbReference type="ARBA" id="ARBA00023002"/>
    </source>
</evidence>
<protein>
    <submittedName>
        <fullName evidence="7">FAD-linked oxidase</fullName>
    </submittedName>
</protein>
<keyword evidence="5" id="KW-0560">Oxidoreductase</keyword>
<dbReference type="Gene3D" id="3.40.462.20">
    <property type="match status" value="1"/>
</dbReference>
<feature type="domain" description="FAD-binding PCMH-type" evidence="6">
    <location>
        <begin position="34"/>
        <end position="205"/>
    </location>
</feature>
<evidence type="ECO:0000256" key="1">
    <source>
        <dbReference type="ARBA" id="ARBA00001974"/>
    </source>
</evidence>
<gene>
    <name evidence="7" type="ORF">Mco01_30020</name>
</gene>
<dbReference type="InterPro" id="IPR050416">
    <property type="entry name" value="FAD-linked_Oxidoreductase"/>
</dbReference>
<dbReference type="InterPro" id="IPR016169">
    <property type="entry name" value="FAD-bd_PCMH_sub2"/>
</dbReference>
<dbReference type="RefSeq" id="WP_204057469.1">
    <property type="nucleotide sequence ID" value="NZ_BAAAGP010000027.1"/>
</dbReference>
<dbReference type="InterPro" id="IPR012951">
    <property type="entry name" value="BBE"/>
</dbReference>
<dbReference type="InterPro" id="IPR006093">
    <property type="entry name" value="Oxy_OxRdtase_FAD_BS"/>
</dbReference>
<evidence type="ECO:0000256" key="2">
    <source>
        <dbReference type="ARBA" id="ARBA00005466"/>
    </source>
</evidence>
<reference evidence="7 8" key="1">
    <citation type="submission" date="2021-01" db="EMBL/GenBank/DDBJ databases">
        <title>Whole genome shotgun sequence of Microbispora corallina NBRC 16416.</title>
        <authorList>
            <person name="Komaki H."/>
            <person name="Tamura T."/>
        </authorList>
    </citation>
    <scope>NUCLEOTIDE SEQUENCE [LARGE SCALE GENOMIC DNA]</scope>
    <source>
        <strain evidence="7 8">NBRC 16416</strain>
    </source>
</reference>
<comment type="caution">
    <text evidence="7">The sequence shown here is derived from an EMBL/GenBank/DDBJ whole genome shotgun (WGS) entry which is preliminary data.</text>
</comment>
<evidence type="ECO:0000313" key="7">
    <source>
        <dbReference type="EMBL" id="GIH40002.1"/>
    </source>
</evidence>
<comment type="cofactor">
    <cofactor evidence="1">
        <name>FAD</name>
        <dbReference type="ChEBI" id="CHEBI:57692"/>
    </cofactor>
</comment>
<dbReference type="PANTHER" id="PTHR42973">
    <property type="entry name" value="BINDING OXIDOREDUCTASE, PUTATIVE (AFU_ORTHOLOGUE AFUA_1G17690)-RELATED"/>
    <property type="match status" value="1"/>
</dbReference>
<dbReference type="Pfam" id="PF01565">
    <property type="entry name" value="FAD_binding_4"/>
    <property type="match status" value="1"/>
</dbReference>
<dbReference type="Gene3D" id="3.30.43.10">
    <property type="entry name" value="Uridine Diphospho-n-acetylenolpyruvylglucosamine Reductase, domain 2"/>
    <property type="match status" value="1"/>
</dbReference>
<dbReference type="Pfam" id="PF08031">
    <property type="entry name" value="BBE"/>
    <property type="match status" value="1"/>
</dbReference>
<dbReference type="InterPro" id="IPR016166">
    <property type="entry name" value="FAD-bd_PCMH"/>
</dbReference>
<dbReference type="PANTHER" id="PTHR42973:SF39">
    <property type="entry name" value="FAD-BINDING PCMH-TYPE DOMAIN-CONTAINING PROTEIN"/>
    <property type="match status" value="1"/>
</dbReference>
<dbReference type="EMBL" id="BOOC01000011">
    <property type="protein sequence ID" value="GIH40002.1"/>
    <property type="molecule type" value="Genomic_DNA"/>
</dbReference>
<name>A0ABQ4FYW2_9ACTN</name>
<sequence>MDTAALTALRQEIAGEVVLPGDDSYERLRNVFVHPGSPDVVVRCRDTADVRTALRFARDAGLTVSVRSGGHSNAGFSTDEGGLVLDLSLIDGVEIVDPARNVVRIGTGARWGRVAAALAGHGLAISSGDTSTVGVGGLLLGGGIGWMVRRDGLALDNVVGAEVVTADGRVLRASADDNPDLFWAIRGGGGNFGVVTTFDVVARPDSGVHFGAVTYPAEDAVAVVRNWSRAMRTAPDEVTSTVALYPGFGDAPPPVIITVCYAGDDPAAAAAAVDPLLRLGEPIENTIRPMPYAGVLEDPSDLPPGWIPRVKSAFAPVCGDEFVETLITGARTFDTLFVELRSLGGAVGRVPRDATAFAHRANEVLLTTVLLGAVEDTRPQEPAFQAFWATLAEHTEGAYSNFLSQVDEDDVAAVYPPETLARLSGVKTVYDPGNVFSRNPNVTPVREPISATS</sequence>
<dbReference type="InterPro" id="IPR016167">
    <property type="entry name" value="FAD-bd_PCMH_sub1"/>
</dbReference>
<dbReference type="PROSITE" id="PS00862">
    <property type="entry name" value="OX2_COVAL_FAD"/>
    <property type="match status" value="1"/>
</dbReference>
<evidence type="ECO:0000256" key="3">
    <source>
        <dbReference type="ARBA" id="ARBA00022630"/>
    </source>
</evidence>
<accession>A0ABQ4FYW2</accession>
<organism evidence="7 8">
    <name type="scientific">Microbispora corallina</name>
    <dbReference type="NCBI Taxonomy" id="83302"/>
    <lineage>
        <taxon>Bacteria</taxon>
        <taxon>Bacillati</taxon>
        <taxon>Actinomycetota</taxon>
        <taxon>Actinomycetes</taxon>
        <taxon>Streptosporangiales</taxon>
        <taxon>Streptosporangiaceae</taxon>
        <taxon>Microbispora</taxon>
    </lineage>
</organism>
<keyword evidence="4" id="KW-0274">FAD</keyword>
<keyword evidence="3" id="KW-0285">Flavoprotein</keyword>
<keyword evidence="8" id="KW-1185">Reference proteome</keyword>
<proteinExistence type="inferred from homology"/>
<evidence type="ECO:0000259" key="6">
    <source>
        <dbReference type="PROSITE" id="PS51387"/>
    </source>
</evidence>
<dbReference type="PROSITE" id="PS51387">
    <property type="entry name" value="FAD_PCMH"/>
    <property type="match status" value="1"/>
</dbReference>
<dbReference type="Gene3D" id="3.30.465.10">
    <property type="match status" value="1"/>
</dbReference>
<dbReference type="SUPFAM" id="SSF56176">
    <property type="entry name" value="FAD-binding/transporter-associated domain-like"/>
    <property type="match status" value="1"/>
</dbReference>